<dbReference type="Proteomes" id="UP001373714">
    <property type="component" value="Unassembled WGS sequence"/>
</dbReference>
<proteinExistence type="predicted"/>
<evidence type="ECO:0000313" key="1">
    <source>
        <dbReference type="EMBL" id="KAK6343639.1"/>
    </source>
</evidence>
<name>A0AAV9UKI6_9PEZI</name>
<evidence type="ECO:0000313" key="2">
    <source>
        <dbReference type="Proteomes" id="UP001373714"/>
    </source>
</evidence>
<gene>
    <name evidence="1" type="ORF">TWF730_011230</name>
</gene>
<reference evidence="1 2" key="1">
    <citation type="submission" date="2019-10" db="EMBL/GenBank/DDBJ databases">
        <authorList>
            <person name="Palmer J.M."/>
        </authorList>
    </citation>
    <scope>NUCLEOTIDE SEQUENCE [LARGE SCALE GENOMIC DNA]</scope>
    <source>
        <strain evidence="1 2">TWF730</strain>
    </source>
</reference>
<accession>A0AAV9UKI6</accession>
<comment type="caution">
    <text evidence="1">The sequence shown here is derived from an EMBL/GenBank/DDBJ whole genome shotgun (WGS) entry which is preliminary data.</text>
</comment>
<keyword evidence="2" id="KW-1185">Reference proteome</keyword>
<sequence>MACAANLLAAEGHYTPLPDGEYGHIDERILRRRGIMSRNPLIRRFPRDYLKQMMALRPATSQAALWEKRSSRTEIGKKRMFNMLYQIEVDMLRSRVVRQ</sequence>
<organism evidence="1 2">
    <name type="scientific">Orbilia blumenaviensis</name>
    <dbReference type="NCBI Taxonomy" id="1796055"/>
    <lineage>
        <taxon>Eukaryota</taxon>
        <taxon>Fungi</taxon>
        <taxon>Dikarya</taxon>
        <taxon>Ascomycota</taxon>
        <taxon>Pezizomycotina</taxon>
        <taxon>Orbiliomycetes</taxon>
        <taxon>Orbiliales</taxon>
        <taxon>Orbiliaceae</taxon>
        <taxon>Orbilia</taxon>
    </lineage>
</organism>
<protein>
    <submittedName>
        <fullName evidence="1">Uncharacterized protein</fullName>
    </submittedName>
</protein>
<dbReference type="EMBL" id="JAVHNS010000009">
    <property type="protein sequence ID" value="KAK6343639.1"/>
    <property type="molecule type" value="Genomic_DNA"/>
</dbReference>
<dbReference type="AlphaFoldDB" id="A0AAV9UKI6"/>